<comment type="similarity">
    <text evidence="2 5">Belongs to the DegT/DnrJ/EryC1 family.</text>
</comment>
<protein>
    <submittedName>
        <fullName evidence="6">Transcriptional regulator</fullName>
    </submittedName>
</protein>
<dbReference type="Pfam" id="PF01041">
    <property type="entry name" value="DegT_DnrJ_EryC1"/>
    <property type="match status" value="1"/>
</dbReference>
<reference evidence="7" key="2">
    <citation type="journal article" date="2018" name="Environ. Microbiol.">
        <title>Bloom of a denitrifying methanotroph, 'Candidatus Methylomirabilis limnetica', in a deep stratified lake.</title>
        <authorList>
            <person name="Graf J.S."/>
            <person name="Mayr M.J."/>
            <person name="Marchant H.K."/>
            <person name="Tienken D."/>
            <person name="Hach P.F."/>
            <person name="Brand A."/>
            <person name="Schubert C.J."/>
            <person name="Kuypers M.M."/>
            <person name="Milucka J."/>
        </authorList>
    </citation>
    <scope>NUCLEOTIDE SEQUENCE [LARGE SCALE GENOMIC DNA]</scope>
    <source>
        <strain evidence="7">Zug</strain>
    </source>
</reference>
<evidence type="ECO:0000256" key="1">
    <source>
        <dbReference type="ARBA" id="ARBA00022898"/>
    </source>
</evidence>
<evidence type="ECO:0000256" key="2">
    <source>
        <dbReference type="ARBA" id="ARBA00037999"/>
    </source>
</evidence>
<dbReference type="PANTHER" id="PTHR30244">
    <property type="entry name" value="TRANSAMINASE"/>
    <property type="match status" value="1"/>
</dbReference>
<keyword evidence="1 4" id="KW-0663">Pyridoxal phosphate</keyword>
<dbReference type="OrthoDB" id="9810913at2"/>
<evidence type="ECO:0000256" key="4">
    <source>
        <dbReference type="PIRSR" id="PIRSR000390-2"/>
    </source>
</evidence>
<dbReference type="InterPro" id="IPR015422">
    <property type="entry name" value="PyrdxlP-dep_Trfase_small"/>
</dbReference>
<dbReference type="Gene3D" id="3.40.640.10">
    <property type="entry name" value="Type I PLP-dependent aspartate aminotransferase-like (Major domain)"/>
    <property type="match status" value="1"/>
</dbReference>
<dbReference type="InterPro" id="IPR015424">
    <property type="entry name" value="PyrdxlP-dep_Trfase"/>
</dbReference>
<dbReference type="PANTHER" id="PTHR30244:SF36">
    <property type="entry name" value="3-OXO-GLUCOSE-6-PHOSPHATE:GLUTAMATE AMINOTRANSFERASE"/>
    <property type="match status" value="1"/>
</dbReference>
<dbReference type="InterPro" id="IPR000653">
    <property type="entry name" value="DegT/StrS_aminotransferase"/>
</dbReference>
<evidence type="ECO:0000313" key="7">
    <source>
        <dbReference type="Proteomes" id="UP000241436"/>
    </source>
</evidence>
<feature type="active site" description="Proton acceptor" evidence="3">
    <location>
        <position position="187"/>
    </location>
</feature>
<dbReference type="GO" id="GO:0030170">
    <property type="term" value="F:pyridoxal phosphate binding"/>
    <property type="evidence" value="ECO:0007669"/>
    <property type="project" value="UniProtKB-ARBA"/>
</dbReference>
<feature type="modified residue" description="N6-(pyridoxal phosphate)lysine" evidence="4">
    <location>
        <position position="187"/>
    </location>
</feature>
<accession>A0A2T4TYG1</accession>
<dbReference type="CDD" id="cd00616">
    <property type="entry name" value="AHBA_syn"/>
    <property type="match status" value="1"/>
</dbReference>
<dbReference type="Proteomes" id="UP000241436">
    <property type="component" value="Unassembled WGS sequence"/>
</dbReference>
<evidence type="ECO:0000256" key="3">
    <source>
        <dbReference type="PIRSR" id="PIRSR000390-1"/>
    </source>
</evidence>
<comment type="caution">
    <text evidence="6">The sequence shown here is derived from an EMBL/GenBank/DDBJ whole genome shotgun (WGS) entry which is preliminary data.</text>
</comment>
<dbReference type="Gene3D" id="3.90.1150.10">
    <property type="entry name" value="Aspartate Aminotransferase, domain 1"/>
    <property type="match status" value="1"/>
</dbReference>
<dbReference type="PIRSF" id="PIRSF000390">
    <property type="entry name" value="PLP_StrS"/>
    <property type="match status" value="1"/>
</dbReference>
<dbReference type="GO" id="GO:0000271">
    <property type="term" value="P:polysaccharide biosynthetic process"/>
    <property type="evidence" value="ECO:0007669"/>
    <property type="project" value="TreeGrafter"/>
</dbReference>
<dbReference type="FunFam" id="3.40.640.10:FF:000089">
    <property type="entry name" value="Aminotransferase, DegT/DnrJ/EryC1/StrS family"/>
    <property type="match status" value="1"/>
</dbReference>
<dbReference type="SUPFAM" id="SSF53383">
    <property type="entry name" value="PLP-dependent transferases"/>
    <property type="match status" value="1"/>
</dbReference>
<dbReference type="GO" id="GO:0008483">
    <property type="term" value="F:transaminase activity"/>
    <property type="evidence" value="ECO:0007669"/>
    <property type="project" value="TreeGrafter"/>
</dbReference>
<evidence type="ECO:0000313" key="6">
    <source>
        <dbReference type="EMBL" id="PTL36136.1"/>
    </source>
</evidence>
<dbReference type="InterPro" id="IPR015421">
    <property type="entry name" value="PyrdxlP-dep_Trfase_major"/>
</dbReference>
<organism evidence="6 7">
    <name type="scientific">Candidatus Methylomirabilis limnetica</name>
    <dbReference type="NCBI Taxonomy" id="2033718"/>
    <lineage>
        <taxon>Bacteria</taxon>
        <taxon>Candidatus Methylomirabilota</taxon>
        <taxon>Candidatus Methylomirabilia</taxon>
        <taxon>Candidatus Methylomirabilales</taxon>
        <taxon>Candidatus Methylomirabilaceae</taxon>
        <taxon>Candidatus Methylomirabilis</taxon>
    </lineage>
</organism>
<name>A0A2T4TYG1_9BACT</name>
<keyword evidence="7" id="KW-1185">Reference proteome</keyword>
<dbReference type="EMBL" id="NVQC01000017">
    <property type="protein sequence ID" value="PTL36136.1"/>
    <property type="molecule type" value="Genomic_DNA"/>
</dbReference>
<evidence type="ECO:0000256" key="5">
    <source>
        <dbReference type="RuleBase" id="RU004508"/>
    </source>
</evidence>
<proteinExistence type="inferred from homology"/>
<reference evidence="6 7" key="1">
    <citation type="submission" date="2017-09" db="EMBL/GenBank/DDBJ databases">
        <title>Bloom of a denitrifying methanotroph, Candidatus Methylomirabilis limnetica, in a deep stratified lake.</title>
        <authorList>
            <person name="Graf J.S."/>
            <person name="Marchant H.K."/>
            <person name="Tienken D."/>
            <person name="Hach P.F."/>
            <person name="Brand A."/>
            <person name="Schubert C.J."/>
            <person name="Kuypers M.M."/>
            <person name="Milucka J."/>
        </authorList>
    </citation>
    <scope>NUCLEOTIDE SEQUENCE [LARGE SCALE GENOMIC DNA]</scope>
    <source>
        <strain evidence="6 7">Zug</strain>
    </source>
</reference>
<gene>
    <name evidence="6" type="ORF">CLG94_05590</name>
</gene>
<sequence length="375" mass="41395">MNVPLLDLRAQYLTIKDEVRAELDAVYESQHFILGPKVAALEQAIARTCGATYAVGVSSGTDALLIALMALGLSTGDEVITTPYTFFATAGSIVRAGARPVFIDIDPTSFNLEPSQVQDRITRRTKALLPVHLFGRCAEMEPLRTLAAQHHLAIIEDAAQAIGARTAEGGKAGGMGTLGCLSFYPTKNLGGFGDGGMVLTSDPRLAEILRSLRQQGSESLYEYSRVGGNFRLDEIQAAVLLVKLRHLEGWVEARRAHANRYNDAFRRLNLDCSDALTLPDTPKAEHHVFNQYVVRTRRRDELHRFLASRGIGTAVYYPKALHMQACLAFLGYREGDFPEAERAARETLALPVYPELTVQMQDRVIEDIDTFFKGR</sequence>
<dbReference type="AlphaFoldDB" id="A0A2T4TYG1"/>